<proteinExistence type="predicted"/>
<sequence>MAELLVDALWLGVGATAFMDVVALAQRRVLGIPSLDYALVGRWLGHLAGGTVVHRPISGSAPIRAEAALGWTFHYLTGVVFALVFLVLVGSDWQQRPVFVPALVFGVVTVLAPFLVLQPGLGAGIAARRTPRPNIARLRSLTAHASFGIGLWVAGLGGMLAF</sequence>
<organism evidence="2">
    <name type="scientific">Halomonas sp. RT37</name>
    <dbReference type="NCBI Taxonomy" id="2950872"/>
    <lineage>
        <taxon>Bacteria</taxon>
        <taxon>Pseudomonadati</taxon>
        <taxon>Pseudomonadota</taxon>
        <taxon>Gammaproteobacteria</taxon>
        <taxon>Oceanospirillales</taxon>
        <taxon>Halomonadaceae</taxon>
        <taxon>Halomonas</taxon>
    </lineage>
</organism>
<accession>A0AAU7KHM7</accession>
<dbReference type="EMBL" id="CP098827">
    <property type="protein sequence ID" value="XBO71180.1"/>
    <property type="molecule type" value="Genomic_DNA"/>
</dbReference>
<dbReference type="AlphaFoldDB" id="A0AAU7KHM7"/>
<dbReference type="RefSeq" id="WP_348827369.1">
    <property type="nucleotide sequence ID" value="NZ_CP098827.1"/>
</dbReference>
<keyword evidence="1" id="KW-0472">Membrane</keyword>
<dbReference type="InterPro" id="IPR021329">
    <property type="entry name" value="DUF2938"/>
</dbReference>
<feature type="transmembrane region" description="Helical" evidence="1">
    <location>
        <begin position="141"/>
        <end position="161"/>
    </location>
</feature>
<keyword evidence="1" id="KW-1133">Transmembrane helix</keyword>
<protein>
    <submittedName>
        <fullName evidence="2">DUF2938 domain-containing protein</fullName>
    </submittedName>
</protein>
<dbReference type="Pfam" id="PF11158">
    <property type="entry name" value="DUF2938"/>
    <property type="match status" value="1"/>
</dbReference>
<feature type="transmembrane region" description="Helical" evidence="1">
    <location>
        <begin position="98"/>
        <end position="121"/>
    </location>
</feature>
<keyword evidence="1" id="KW-0812">Transmembrane</keyword>
<name>A0AAU7KHM7_9GAMM</name>
<reference evidence="2" key="1">
    <citation type="submission" date="2022-06" db="EMBL/GenBank/DDBJ databases">
        <title>A novel DMS-producing enzyme.</title>
        <authorList>
            <person name="Zhang Y."/>
        </authorList>
    </citation>
    <scope>NUCLEOTIDE SEQUENCE</scope>
    <source>
        <strain evidence="2">RT37</strain>
    </source>
</reference>
<feature type="transmembrane region" description="Helical" evidence="1">
    <location>
        <begin position="72"/>
        <end position="91"/>
    </location>
</feature>
<evidence type="ECO:0000313" key="2">
    <source>
        <dbReference type="EMBL" id="XBO71180.1"/>
    </source>
</evidence>
<gene>
    <name evidence="2" type="ORF">NFG58_00215</name>
</gene>
<evidence type="ECO:0000256" key="1">
    <source>
        <dbReference type="SAM" id="Phobius"/>
    </source>
</evidence>